<gene>
    <name evidence="1" type="ORF">Cadr_000015516</name>
</gene>
<evidence type="ECO:0000313" key="2">
    <source>
        <dbReference type="Proteomes" id="UP000299084"/>
    </source>
</evidence>
<proteinExistence type="predicted"/>
<organism evidence="1 2">
    <name type="scientific">Camelus dromedarius</name>
    <name type="common">Dromedary</name>
    <name type="synonym">Arabian camel</name>
    <dbReference type="NCBI Taxonomy" id="9838"/>
    <lineage>
        <taxon>Eukaryota</taxon>
        <taxon>Metazoa</taxon>
        <taxon>Chordata</taxon>
        <taxon>Craniata</taxon>
        <taxon>Vertebrata</taxon>
        <taxon>Euteleostomi</taxon>
        <taxon>Mammalia</taxon>
        <taxon>Eutheria</taxon>
        <taxon>Laurasiatheria</taxon>
        <taxon>Artiodactyla</taxon>
        <taxon>Tylopoda</taxon>
        <taxon>Camelidae</taxon>
        <taxon>Camelus</taxon>
    </lineage>
</organism>
<dbReference type="EMBL" id="JWIN03000010">
    <property type="protein sequence ID" value="KAB1271970.1"/>
    <property type="molecule type" value="Genomic_DNA"/>
</dbReference>
<keyword evidence="2" id="KW-1185">Reference proteome</keyword>
<evidence type="ECO:0000313" key="1">
    <source>
        <dbReference type="EMBL" id="KAB1271970.1"/>
    </source>
</evidence>
<comment type="caution">
    <text evidence="1">The sequence shown here is derived from an EMBL/GenBank/DDBJ whole genome shotgun (WGS) entry which is preliminary data.</text>
</comment>
<name>A0A5N4DLG7_CAMDR</name>
<dbReference type="AlphaFoldDB" id="A0A5N4DLG7"/>
<reference evidence="1 2" key="1">
    <citation type="journal article" date="2019" name="Mol. Ecol. Resour.">
        <title>Improving Illumina assemblies with Hi-C and long reads: an example with the North African dromedary.</title>
        <authorList>
            <person name="Elbers J.P."/>
            <person name="Rogers M.F."/>
            <person name="Perelman P.L."/>
            <person name="Proskuryakova A.A."/>
            <person name="Serdyukova N.A."/>
            <person name="Johnson W.E."/>
            <person name="Horin P."/>
            <person name="Corander J."/>
            <person name="Murphy D."/>
            <person name="Burger P.A."/>
        </authorList>
    </citation>
    <scope>NUCLEOTIDE SEQUENCE [LARGE SCALE GENOMIC DNA]</scope>
    <source>
        <strain evidence="1">Drom800</strain>
        <tissue evidence="1">Blood</tissue>
    </source>
</reference>
<accession>A0A5N4DLG7</accession>
<protein>
    <submittedName>
        <fullName evidence="1">Trafficking protein particle complex subunit 9</fullName>
    </submittedName>
</protein>
<dbReference type="Proteomes" id="UP000299084">
    <property type="component" value="Unassembled WGS sequence"/>
</dbReference>
<sequence>MPLHWSSLIKVTGCTEHPVGSEEQDQGTQGEIQEDIQLVGMPVNELEACIQAVCVLAIQKQSLQASEFLQNAVAIHLQQVSVCPLASGGITAVFLELTHH</sequence>